<protein>
    <submittedName>
        <fullName evidence="12">2,4-dienoyl-CoA reductase FadH1</fullName>
    </submittedName>
</protein>
<evidence type="ECO:0000313" key="13">
    <source>
        <dbReference type="Proteomes" id="UP000054858"/>
    </source>
</evidence>
<dbReference type="PATRIC" id="fig|29423.5.peg.283"/>
<dbReference type="CDD" id="cd02930">
    <property type="entry name" value="DCR_FMN"/>
    <property type="match status" value="1"/>
</dbReference>
<dbReference type="GO" id="GO:0010181">
    <property type="term" value="F:FMN binding"/>
    <property type="evidence" value="ECO:0007669"/>
    <property type="project" value="InterPro"/>
</dbReference>
<comment type="cofactor">
    <cofactor evidence="1">
        <name>FMN</name>
        <dbReference type="ChEBI" id="CHEBI:58210"/>
    </cofactor>
</comment>
<dbReference type="EMBL" id="LNYP01000005">
    <property type="protein sequence ID" value="KTD44015.1"/>
    <property type="molecule type" value="Genomic_DNA"/>
</dbReference>
<dbReference type="Pfam" id="PF00724">
    <property type="entry name" value="Oxidored_FMN"/>
    <property type="match status" value="1"/>
</dbReference>
<keyword evidence="6" id="KW-0479">Metal-binding</keyword>
<dbReference type="InterPro" id="IPR036188">
    <property type="entry name" value="FAD/NAD-bd_sf"/>
</dbReference>
<dbReference type="InterPro" id="IPR051793">
    <property type="entry name" value="NADH:flavin_oxidoreductase"/>
</dbReference>
<dbReference type="SUPFAM" id="SSF51971">
    <property type="entry name" value="Nucleotide-binding domain"/>
    <property type="match status" value="1"/>
</dbReference>
<dbReference type="GO" id="GO:0016491">
    <property type="term" value="F:oxidoreductase activity"/>
    <property type="evidence" value="ECO:0007669"/>
    <property type="project" value="UniProtKB-KW"/>
</dbReference>
<dbReference type="Proteomes" id="UP000054858">
    <property type="component" value="Unassembled WGS sequence"/>
</dbReference>
<dbReference type="SUPFAM" id="SSF51905">
    <property type="entry name" value="FAD/NAD(P)-binding domain"/>
    <property type="match status" value="1"/>
</dbReference>
<keyword evidence="4" id="KW-0285">Flavoprotein</keyword>
<evidence type="ECO:0000313" key="12">
    <source>
        <dbReference type="EMBL" id="KTD44015.1"/>
    </source>
</evidence>
<feature type="domain" description="NADH:flavin oxidoreductase/NADH oxidase N-terminal" evidence="10">
    <location>
        <begin position="13"/>
        <end position="332"/>
    </location>
</feature>
<keyword evidence="7" id="KW-0560">Oxidoreductase</keyword>
<comment type="similarity">
    <text evidence="3">In the N-terminal section; belongs to the NADH:flavin oxidoreductase/NADH oxidase family.</text>
</comment>
<dbReference type="Pfam" id="PF07992">
    <property type="entry name" value="Pyr_redox_2"/>
    <property type="match status" value="1"/>
</dbReference>
<dbReference type="PRINTS" id="PR00419">
    <property type="entry name" value="ADXRDTASE"/>
</dbReference>
<dbReference type="AlphaFoldDB" id="A0A0W0XHA2"/>
<dbReference type="Gene3D" id="3.40.50.720">
    <property type="entry name" value="NAD(P)-binding Rossmann-like Domain"/>
    <property type="match status" value="1"/>
</dbReference>
<keyword evidence="8" id="KW-0408">Iron</keyword>
<dbReference type="InterPro" id="IPR023753">
    <property type="entry name" value="FAD/NAD-binding_dom"/>
</dbReference>
<organism evidence="12 13">
    <name type="scientific">Legionella oakridgensis</name>
    <dbReference type="NCBI Taxonomy" id="29423"/>
    <lineage>
        <taxon>Bacteria</taxon>
        <taxon>Pseudomonadati</taxon>
        <taxon>Pseudomonadota</taxon>
        <taxon>Gammaproteobacteria</taxon>
        <taxon>Legionellales</taxon>
        <taxon>Legionellaceae</taxon>
        <taxon>Legionella</taxon>
    </lineage>
</organism>
<evidence type="ECO:0000256" key="1">
    <source>
        <dbReference type="ARBA" id="ARBA00001917"/>
    </source>
</evidence>
<sequence length="675" mass="74648">MELCIDNTPYKMLFQPLDLGFTQVKNRLLMGSMHTGLEEDKENLQRLAAFYRERAQGGVGLIVTGGFAPNRSGRLAPFAAKLASAKEQTRHEIVTHTVHESGSKIALQILHAGRYGYHPLVVAPSSIKSPISPFKPWAMSKGRILKTIKHYARCARLAKGAGYDGVEIMGSEGYLINQFISKHTNHRSDDWGGDFNNRIRFPVEVVRQVREEVGDDFIIIYRLSMLDLISNGSNWQEVVELAKAIEQAGASLINTGIGWHEARIPTIATLVPPAAFTQVTKRLKSEVSIPLITSNRINTPELANALLEDGVADMISMARPFLADPHFAEKARLGDSKAINVCIACNQACLDRVFVNKEASCLVNPRAGNETELVYQTAAHPKKVAVVGGGPAGLAFAAVAAERGHQVTLYEKTDKLGGQFNLATKIPGKEDFQHTINYFSHQLQTFQVNVHLNTEAELKHLIGFDDIILATGVEPRIPEIPGIHHEKVMTYIDVIQGRKIPGQRVAVMGAGGIGFDVSEWLTHERHGQDLQPFLDEWGIDLTVEHRGGLKQPTIHPSLRQVYLLQRKKEKMGKRLGKTTGWIHRLSLKHKQVQMLTGVTYVRIDDEGLHLMIEDKPHVLAVDSIVICTGQIELRSLFEPLKQAGQSVHLIGGAFKALELDARHAIDQACRLAALI</sequence>
<evidence type="ECO:0000256" key="2">
    <source>
        <dbReference type="ARBA" id="ARBA00001966"/>
    </source>
</evidence>
<dbReference type="SUPFAM" id="SSF51395">
    <property type="entry name" value="FMN-linked oxidoreductases"/>
    <property type="match status" value="1"/>
</dbReference>
<name>A0A0W0XHA2_9GAMM</name>
<proteinExistence type="inferred from homology"/>
<evidence type="ECO:0000256" key="4">
    <source>
        <dbReference type="ARBA" id="ARBA00022630"/>
    </source>
</evidence>
<evidence type="ECO:0000256" key="6">
    <source>
        <dbReference type="ARBA" id="ARBA00022723"/>
    </source>
</evidence>
<dbReference type="InterPro" id="IPR001155">
    <property type="entry name" value="OxRdtase_FMN_N"/>
</dbReference>
<dbReference type="Gene3D" id="3.50.50.60">
    <property type="entry name" value="FAD/NAD(P)-binding domain"/>
    <property type="match status" value="1"/>
</dbReference>
<dbReference type="GO" id="GO:0051536">
    <property type="term" value="F:iron-sulfur cluster binding"/>
    <property type="evidence" value="ECO:0007669"/>
    <property type="project" value="UniProtKB-KW"/>
</dbReference>
<evidence type="ECO:0000256" key="3">
    <source>
        <dbReference type="ARBA" id="ARBA00011048"/>
    </source>
</evidence>
<comment type="cofactor">
    <cofactor evidence="2">
        <name>[4Fe-4S] cluster</name>
        <dbReference type="ChEBI" id="CHEBI:49883"/>
    </cofactor>
</comment>
<dbReference type="GO" id="GO:0046872">
    <property type="term" value="F:metal ion binding"/>
    <property type="evidence" value="ECO:0007669"/>
    <property type="project" value="UniProtKB-KW"/>
</dbReference>
<gene>
    <name evidence="12" type="primary">fadH</name>
    <name evidence="12" type="ORF">Loak_0275</name>
</gene>
<keyword evidence="9" id="KW-0411">Iron-sulfur</keyword>
<dbReference type="InterPro" id="IPR013785">
    <property type="entry name" value="Aldolase_TIM"/>
</dbReference>
<keyword evidence="5" id="KW-0288">FMN</keyword>
<evidence type="ECO:0000256" key="5">
    <source>
        <dbReference type="ARBA" id="ARBA00022643"/>
    </source>
</evidence>
<evidence type="ECO:0000259" key="11">
    <source>
        <dbReference type="Pfam" id="PF07992"/>
    </source>
</evidence>
<evidence type="ECO:0000256" key="7">
    <source>
        <dbReference type="ARBA" id="ARBA00023002"/>
    </source>
</evidence>
<reference evidence="12 13" key="1">
    <citation type="submission" date="2015-11" db="EMBL/GenBank/DDBJ databases">
        <title>Genomic analysis of 38 Legionella species identifies large and diverse effector repertoires.</title>
        <authorList>
            <person name="Burstein D."/>
            <person name="Amaro F."/>
            <person name="Zusman T."/>
            <person name="Lifshitz Z."/>
            <person name="Cohen O."/>
            <person name="Gilbert J.A."/>
            <person name="Pupko T."/>
            <person name="Shuman H.A."/>
            <person name="Segal G."/>
        </authorList>
    </citation>
    <scope>NUCLEOTIDE SEQUENCE [LARGE SCALE GENOMIC DNA]</scope>
    <source>
        <strain evidence="12 13">Oak Ridge-10</strain>
    </source>
</reference>
<evidence type="ECO:0000256" key="9">
    <source>
        <dbReference type="ARBA" id="ARBA00023014"/>
    </source>
</evidence>
<comment type="caution">
    <text evidence="12">The sequence shown here is derived from an EMBL/GenBank/DDBJ whole genome shotgun (WGS) entry which is preliminary data.</text>
</comment>
<feature type="domain" description="FAD/NAD(P)-binding" evidence="11">
    <location>
        <begin position="382"/>
        <end position="642"/>
    </location>
</feature>
<dbReference type="PANTHER" id="PTHR42917:SF2">
    <property type="entry name" value="2,4-DIENOYL-COA REDUCTASE [(2E)-ENOYL-COA-PRODUCING]"/>
    <property type="match status" value="1"/>
</dbReference>
<dbReference type="Gene3D" id="3.20.20.70">
    <property type="entry name" value="Aldolase class I"/>
    <property type="match status" value="1"/>
</dbReference>
<dbReference type="RefSeq" id="WP_058388793.1">
    <property type="nucleotide sequence ID" value="NZ_KV441805.1"/>
</dbReference>
<accession>A0A0W0XHA2</accession>
<dbReference type="PANTHER" id="PTHR42917">
    <property type="entry name" value="2,4-DIENOYL-COA REDUCTASE"/>
    <property type="match status" value="1"/>
</dbReference>
<evidence type="ECO:0000256" key="8">
    <source>
        <dbReference type="ARBA" id="ARBA00023004"/>
    </source>
</evidence>
<evidence type="ECO:0000259" key="10">
    <source>
        <dbReference type="Pfam" id="PF00724"/>
    </source>
</evidence>